<name>A0A1B8GJ34_9PEZI</name>
<dbReference type="OrthoDB" id="3440439at2759"/>
<organism evidence="3 4">
    <name type="scientific">Pseudogymnoascus verrucosus</name>
    <dbReference type="NCBI Taxonomy" id="342668"/>
    <lineage>
        <taxon>Eukaryota</taxon>
        <taxon>Fungi</taxon>
        <taxon>Dikarya</taxon>
        <taxon>Ascomycota</taxon>
        <taxon>Pezizomycotina</taxon>
        <taxon>Leotiomycetes</taxon>
        <taxon>Thelebolales</taxon>
        <taxon>Thelebolaceae</taxon>
        <taxon>Pseudogymnoascus</taxon>
    </lineage>
</organism>
<feature type="transmembrane region" description="Helical" evidence="2">
    <location>
        <begin position="256"/>
        <end position="278"/>
    </location>
</feature>
<reference evidence="3 4" key="1">
    <citation type="submission" date="2016-03" db="EMBL/GenBank/DDBJ databases">
        <title>Comparative genomics of Pseudogymnoascus destructans, the fungus causing white-nose syndrome of bats.</title>
        <authorList>
            <person name="Palmer J.M."/>
            <person name="Drees K.P."/>
            <person name="Foster J.T."/>
            <person name="Lindner D.L."/>
        </authorList>
    </citation>
    <scope>NUCLEOTIDE SEQUENCE [LARGE SCALE GENOMIC DNA]</scope>
    <source>
        <strain evidence="3 4">UAMH 10579</strain>
    </source>
</reference>
<feature type="compositionally biased region" description="Low complexity" evidence="1">
    <location>
        <begin position="223"/>
        <end position="247"/>
    </location>
</feature>
<dbReference type="GeneID" id="28839807"/>
<keyword evidence="2" id="KW-1133">Transmembrane helix</keyword>
<feature type="compositionally biased region" description="Low complexity" evidence="1">
    <location>
        <begin position="198"/>
        <end position="208"/>
    </location>
</feature>
<dbReference type="PANTHER" id="PTHR16861:SF4">
    <property type="entry name" value="SH3 DOMAIN PROTEIN (AFU_ORTHOLOGUE AFUA_1G13610)"/>
    <property type="match status" value="1"/>
</dbReference>
<evidence type="ECO:0000256" key="1">
    <source>
        <dbReference type="SAM" id="MobiDB-lite"/>
    </source>
</evidence>
<keyword evidence="2" id="KW-0812">Transmembrane</keyword>
<evidence type="ECO:0000313" key="3">
    <source>
        <dbReference type="EMBL" id="OBT95814.1"/>
    </source>
</evidence>
<gene>
    <name evidence="3" type="ORF">VE01_06421</name>
</gene>
<accession>A0A1B8GJ34</accession>
<evidence type="ECO:0000256" key="2">
    <source>
        <dbReference type="SAM" id="Phobius"/>
    </source>
</evidence>
<feature type="region of interest" description="Disordered" evidence="1">
    <location>
        <begin position="163"/>
        <end position="250"/>
    </location>
</feature>
<protein>
    <submittedName>
        <fullName evidence="3">Uncharacterized protein</fullName>
    </submittedName>
</protein>
<dbReference type="PANTHER" id="PTHR16861">
    <property type="entry name" value="GLYCOPROTEIN 38"/>
    <property type="match status" value="1"/>
</dbReference>
<proteinExistence type="predicted"/>
<keyword evidence="2" id="KW-0472">Membrane</keyword>
<keyword evidence="4" id="KW-1185">Reference proteome</keyword>
<dbReference type="EMBL" id="KV460233">
    <property type="protein sequence ID" value="OBT95814.1"/>
    <property type="molecule type" value="Genomic_DNA"/>
</dbReference>
<feature type="compositionally biased region" description="Basic and acidic residues" evidence="1">
    <location>
        <begin position="380"/>
        <end position="407"/>
    </location>
</feature>
<sequence>MKKRALESDVRAMAAGNAERQDAAALQNPTNAQLSSDSDLEVTLSLNDAKQMPFTGTTIDNGTKLFASVTTTSEKIDIAPTLYIAGIELVDMNAPTEAPQHLLRNSADCIYNPGLAKCNINTVLQYSRDNKAFPLELFLTNAKITLGHRYTVNLRYSDKPTPLPGDLESATAQNGAGGDLILSADGKPPTADDPNAASTTSSSTTTSSGLINGGIPKPTGTLTESPDSATATSTTVPSSAPHSTPSSKGLSTGAKAGIGVGVAAAVLIVIALLVAWWVRRTRRASTRNGRGAGEKESVLAAAAPGGAGEYRDADEAGGAVVGGAVGGTPVTRKPVGVPAVTNEAALADAVSPASTTVGVVGAQHRGAGGEGAAQESMLNAEERERWEEEERRLDEDIAEAERRRLGA</sequence>
<feature type="region of interest" description="Disordered" evidence="1">
    <location>
        <begin position="362"/>
        <end position="407"/>
    </location>
</feature>
<dbReference type="AlphaFoldDB" id="A0A1B8GJ34"/>
<feature type="region of interest" description="Disordered" evidence="1">
    <location>
        <begin position="14"/>
        <end position="33"/>
    </location>
</feature>
<dbReference type="RefSeq" id="XP_018129547.1">
    <property type="nucleotide sequence ID" value="XM_018275869.2"/>
</dbReference>
<evidence type="ECO:0000313" key="4">
    <source>
        <dbReference type="Proteomes" id="UP000091956"/>
    </source>
</evidence>
<dbReference type="STRING" id="342668.A0A1B8GJ34"/>
<dbReference type="Proteomes" id="UP000091956">
    <property type="component" value="Unassembled WGS sequence"/>
</dbReference>
<reference evidence="4" key="2">
    <citation type="journal article" date="2018" name="Nat. Commun.">
        <title>Extreme sensitivity to ultraviolet light in the fungal pathogen causing white-nose syndrome of bats.</title>
        <authorList>
            <person name="Palmer J.M."/>
            <person name="Drees K.P."/>
            <person name="Foster J.T."/>
            <person name="Lindner D.L."/>
        </authorList>
    </citation>
    <scope>NUCLEOTIDE SEQUENCE [LARGE SCALE GENOMIC DNA]</scope>
    <source>
        <strain evidence="4">UAMH 10579</strain>
    </source>
</reference>